<name>A0AAW4XN71_RHORH</name>
<proteinExistence type="predicted"/>
<evidence type="ECO:0000313" key="3">
    <source>
        <dbReference type="EMBL" id="MCD2114120.1"/>
    </source>
</evidence>
<dbReference type="Gene3D" id="3.20.20.30">
    <property type="entry name" value="Luciferase-like domain"/>
    <property type="match status" value="1"/>
</dbReference>
<protein>
    <submittedName>
        <fullName evidence="3">LLM class F420-dependent oxidoreductase</fullName>
    </submittedName>
</protein>
<dbReference type="EMBL" id="JAJNCO010000016">
    <property type="protein sequence ID" value="MCD2114120.1"/>
    <property type="molecule type" value="Genomic_DNA"/>
</dbReference>
<feature type="domain" description="Luciferase-like" evidence="2">
    <location>
        <begin position="10"/>
        <end position="245"/>
    </location>
</feature>
<gene>
    <name evidence="3" type="ORF">LQ384_23680</name>
</gene>
<reference evidence="3" key="1">
    <citation type="submission" date="2021-11" db="EMBL/GenBank/DDBJ databases">
        <title>Development of a sustainable strategy for remediation of hydrocarbon-contaminated territories based on the waste exchange concept.</title>
        <authorList>
            <person name="Elkin A."/>
        </authorList>
    </citation>
    <scope>NUCLEOTIDE SEQUENCE</scope>
    <source>
        <strain evidence="3">IEGM 757</strain>
    </source>
</reference>
<dbReference type="PANTHER" id="PTHR43244">
    <property type="match status" value="1"/>
</dbReference>
<dbReference type="InterPro" id="IPR019921">
    <property type="entry name" value="Lucif-like_OxRdtase_Rv2161c"/>
</dbReference>
<comment type="caution">
    <text evidence="3">The sequence shown here is derived from an EMBL/GenBank/DDBJ whole genome shotgun (WGS) entry which is preliminary data.</text>
</comment>
<dbReference type="GO" id="GO:0016705">
    <property type="term" value="F:oxidoreductase activity, acting on paired donors, with incorporation or reduction of molecular oxygen"/>
    <property type="evidence" value="ECO:0007669"/>
    <property type="project" value="InterPro"/>
</dbReference>
<evidence type="ECO:0000256" key="1">
    <source>
        <dbReference type="ARBA" id="ARBA00023002"/>
    </source>
</evidence>
<dbReference type="Pfam" id="PF00296">
    <property type="entry name" value="Bac_luciferase"/>
    <property type="match status" value="1"/>
</dbReference>
<dbReference type="SUPFAM" id="SSF51679">
    <property type="entry name" value="Bacterial luciferase-like"/>
    <property type="match status" value="1"/>
</dbReference>
<dbReference type="PANTHER" id="PTHR43244:SF1">
    <property type="entry name" value="5,10-METHYLENETETRAHYDROMETHANOPTERIN REDUCTASE"/>
    <property type="match status" value="1"/>
</dbReference>
<sequence length="282" mass="31278">MNTDEGINPLDLAREVEDLGIESIFLPDHSHVPVRRSAVYGGPRGIFPDSPGDMPREYYRNRDQLVTLAAMGAVTSTLKLGTGVCVVVQRDPIQLAKELASIDEMSSGRLLFGVGAGAPWNIEEMSNHGTDVRTRTALMRERIEAIRTIWTAEQAEFHGTHVDFDPIFSWPKPSRTPHPPILMGGDGPTVLDRVLAHADGWMPGHLDETFDGLEDRIVELRERATACGRDPIEVTIYLGRITHIEEYIRMGADRVVFTLPTGPVEETRMFLATVADLARQTV</sequence>
<keyword evidence="1" id="KW-0560">Oxidoreductase</keyword>
<dbReference type="AlphaFoldDB" id="A0AAW4XN71"/>
<evidence type="ECO:0000259" key="2">
    <source>
        <dbReference type="Pfam" id="PF00296"/>
    </source>
</evidence>
<organism evidence="3 4">
    <name type="scientific">Rhodococcus rhodochrous</name>
    <dbReference type="NCBI Taxonomy" id="1829"/>
    <lineage>
        <taxon>Bacteria</taxon>
        <taxon>Bacillati</taxon>
        <taxon>Actinomycetota</taxon>
        <taxon>Actinomycetes</taxon>
        <taxon>Mycobacteriales</taxon>
        <taxon>Nocardiaceae</taxon>
        <taxon>Rhodococcus</taxon>
    </lineage>
</organism>
<dbReference type="Proteomes" id="UP001198630">
    <property type="component" value="Unassembled WGS sequence"/>
</dbReference>
<dbReference type="InterPro" id="IPR050564">
    <property type="entry name" value="F420-G6PD/mer"/>
</dbReference>
<evidence type="ECO:0000313" key="4">
    <source>
        <dbReference type="Proteomes" id="UP001198630"/>
    </source>
</evidence>
<dbReference type="NCBIfam" id="TIGR03619">
    <property type="entry name" value="F420_Rv2161c"/>
    <property type="match status" value="1"/>
</dbReference>
<dbReference type="InterPro" id="IPR011251">
    <property type="entry name" value="Luciferase-like_dom"/>
</dbReference>
<accession>A0AAW4XN71</accession>
<dbReference type="RefSeq" id="WP_230792220.1">
    <property type="nucleotide sequence ID" value="NZ_JAJNCO010000016.1"/>
</dbReference>
<dbReference type="InterPro" id="IPR036661">
    <property type="entry name" value="Luciferase-like_sf"/>
</dbReference>